<organism evidence="2 3">
    <name type="scientific">Ilex paraguariensis</name>
    <name type="common">yerba mate</name>
    <dbReference type="NCBI Taxonomy" id="185542"/>
    <lineage>
        <taxon>Eukaryota</taxon>
        <taxon>Viridiplantae</taxon>
        <taxon>Streptophyta</taxon>
        <taxon>Embryophyta</taxon>
        <taxon>Tracheophyta</taxon>
        <taxon>Spermatophyta</taxon>
        <taxon>Magnoliopsida</taxon>
        <taxon>eudicotyledons</taxon>
        <taxon>Gunneridae</taxon>
        <taxon>Pentapetalae</taxon>
        <taxon>asterids</taxon>
        <taxon>campanulids</taxon>
        <taxon>Aquifoliales</taxon>
        <taxon>Aquifoliaceae</taxon>
        <taxon>Ilex</taxon>
    </lineage>
</organism>
<comment type="caution">
    <text evidence="2">The sequence shown here is derived from an EMBL/GenBank/DDBJ whole genome shotgun (WGS) entry which is preliminary data.</text>
</comment>
<protein>
    <submittedName>
        <fullName evidence="2">Uncharacterized protein</fullName>
    </submittedName>
</protein>
<evidence type="ECO:0000313" key="3">
    <source>
        <dbReference type="Proteomes" id="UP001642360"/>
    </source>
</evidence>
<sequence>MAESNGGGTTVGKESIKNVDGMLSNQRHISDSITTTQGDNGATTSTERKIDVVLKQNGWEVGEEAQNLVPSKAGHKSKTRGPTRKEKGKWAKVSWSPSRPENWEIRDVQVGDKRRGIVQLIEGESVASKRACISDGISTNQRSMAKADV</sequence>
<dbReference type="AlphaFoldDB" id="A0ABC8R282"/>
<feature type="region of interest" description="Disordered" evidence="1">
    <location>
        <begin position="63"/>
        <end position="95"/>
    </location>
</feature>
<gene>
    <name evidence="2" type="ORF">ILEXP_LOCUS6479</name>
</gene>
<evidence type="ECO:0000313" key="2">
    <source>
        <dbReference type="EMBL" id="CAK9139116.1"/>
    </source>
</evidence>
<feature type="compositionally biased region" description="Polar residues" evidence="1">
    <location>
        <begin position="23"/>
        <end position="45"/>
    </location>
</feature>
<name>A0ABC8R282_9AQUA</name>
<feature type="compositionally biased region" description="Gly residues" evidence="1">
    <location>
        <begin position="1"/>
        <end position="10"/>
    </location>
</feature>
<proteinExistence type="predicted"/>
<accession>A0ABC8R282</accession>
<feature type="region of interest" description="Disordered" evidence="1">
    <location>
        <begin position="1"/>
        <end position="47"/>
    </location>
</feature>
<evidence type="ECO:0000256" key="1">
    <source>
        <dbReference type="SAM" id="MobiDB-lite"/>
    </source>
</evidence>
<dbReference type="Proteomes" id="UP001642360">
    <property type="component" value="Unassembled WGS sequence"/>
</dbReference>
<keyword evidence="3" id="KW-1185">Reference proteome</keyword>
<reference evidence="2 3" key="1">
    <citation type="submission" date="2024-02" db="EMBL/GenBank/DDBJ databases">
        <authorList>
            <person name="Vignale AGUSTIN F."/>
            <person name="Sosa J E."/>
            <person name="Modenutti C."/>
        </authorList>
    </citation>
    <scope>NUCLEOTIDE SEQUENCE [LARGE SCALE GENOMIC DNA]</scope>
</reference>
<feature type="compositionally biased region" description="Basic residues" evidence="1">
    <location>
        <begin position="73"/>
        <end position="82"/>
    </location>
</feature>
<dbReference type="EMBL" id="CAUOFW020000936">
    <property type="protein sequence ID" value="CAK9139116.1"/>
    <property type="molecule type" value="Genomic_DNA"/>
</dbReference>